<reference evidence="6 7" key="1">
    <citation type="submission" date="2016-09" db="EMBL/GenBank/DDBJ databases">
        <title>The draft genome of Dichanthelium oligosanthes: A C3 panicoid grass species.</title>
        <authorList>
            <person name="Studer A.J."/>
            <person name="Schnable J.C."/>
            <person name="Brutnell T.P."/>
        </authorList>
    </citation>
    <scope>NUCLEOTIDE SEQUENCE [LARGE SCALE GENOMIC DNA]</scope>
    <source>
        <strain evidence="7">cv. Kellogg 1175</strain>
        <tissue evidence="6">Leaf</tissue>
    </source>
</reference>
<evidence type="ECO:0000256" key="2">
    <source>
        <dbReference type="ARBA" id="ARBA00023033"/>
    </source>
</evidence>
<dbReference type="Proteomes" id="UP000095767">
    <property type="component" value="Unassembled WGS sequence"/>
</dbReference>
<evidence type="ECO:0000313" key="6">
    <source>
        <dbReference type="EMBL" id="OEL21053.1"/>
    </source>
</evidence>
<sequence>MWRSSFIPKDRSGRRKRPDMEDVHGVVIVGGGIGGLATALALHRKGIHSLVLEKSETLRADGVAISIHANGWRALDSLAVGTELRELATLITAEHRVWPQQNKTTLAPTRKELRCLRRKDLVQTLANNLPAGAIRFGCHIAAIDAADPSSHGAVLTTVDGSTMKAKVLIGCDGANSVVAKFLGLSRPSQLPCLGILGLTSYPKGQPFGSEYLHLLGKGYAFGQIPITGNIVHFYINMSIQSTELKKSFKTRDCDDTDTTKDDASKGKDYALQKLQECQCPAEIAETVRRSDPESLKILTRMWYRPPWRLVLGRFQRGNVTVAGDAMHVMGPFNGQGGAAALEDAVVLARSLSLAVPGGVDAPMATDHGLQEKIGAAIGRYVQERRPRVVKLSLESFVMGALLGAKSLVKKVVCAAILGILGSKSRFQANYDCGSL</sequence>
<dbReference type="SUPFAM" id="SSF51905">
    <property type="entry name" value="FAD/NAD(P)-binding domain"/>
    <property type="match status" value="1"/>
</dbReference>
<keyword evidence="4" id="KW-0812">Transmembrane</keyword>
<organism evidence="6 7">
    <name type="scientific">Dichanthelium oligosanthes</name>
    <dbReference type="NCBI Taxonomy" id="888268"/>
    <lineage>
        <taxon>Eukaryota</taxon>
        <taxon>Viridiplantae</taxon>
        <taxon>Streptophyta</taxon>
        <taxon>Embryophyta</taxon>
        <taxon>Tracheophyta</taxon>
        <taxon>Spermatophyta</taxon>
        <taxon>Magnoliopsida</taxon>
        <taxon>Liliopsida</taxon>
        <taxon>Poales</taxon>
        <taxon>Poaceae</taxon>
        <taxon>PACMAD clade</taxon>
        <taxon>Panicoideae</taxon>
        <taxon>Panicodae</taxon>
        <taxon>Paniceae</taxon>
        <taxon>Dichantheliinae</taxon>
        <taxon>Dichanthelium</taxon>
    </lineage>
</organism>
<dbReference type="InterPro" id="IPR044560">
    <property type="entry name" value="MOase"/>
</dbReference>
<protein>
    <recommendedName>
        <fullName evidence="5">FAD-binding domain-containing protein</fullName>
    </recommendedName>
</protein>
<feature type="domain" description="FAD-binding" evidence="5">
    <location>
        <begin position="26"/>
        <end position="357"/>
    </location>
</feature>
<accession>A0A1E5V7B6</accession>
<dbReference type="STRING" id="888268.A0A1E5V7B6"/>
<evidence type="ECO:0000259" key="5">
    <source>
        <dbReference type="Pfam" id="PF01494"/>
    </source>
</evidence>
<dbReference type="GO" id="GO:0071949">
    <property type="term" value="F:FAD binding"/>
    <property type="evidence" value="ECO:0007669"/>
    <property type="project" value="InterPro"/>
</dbReference>
<keyword evidence="4" id="KW-0472">Membrane</keyword>
<dbReference type="PANTHER" id="PTHR45934:SF2">
    <property type="entry name" value="MONOOXYGENASE 1"/>
    <property type="match status" value="1"/>
</dbReference>
<keyword evidence="1" id="KW-0560">Oxidoreductase</keyword>
<dbReference type="Gene3D" id="3.50.50.60">
    <property type="entry name" value="FAD/NAD(P)-binding domain"/>
    <property type="match status" value="1"/>
</dbReference>
<comment type="similarity">
    <text evidence="3">Belongs to the 3-hydroxybenzoate 6-hydroxylase family.</text>
</comment>
<dbReference type="PRINTS" id="PR00420">
    <property type="entry name" value="RNGMNOXGNASE"/>
</dbReference>
<evidence type="ECO:0000256" key="3">
    <source>
        <dbReference type="ARBA" id="ARBA00024018"/>
    </source>
</evidence>
<keyword evidence="7" id="KW-1185">Reference proteome</keyword>
<evidence type="ECO:0000313" key="7">
    <source>
        <dbReference type="Proteomes" id="UP000095767"/>
    </source>
</evidence>
<dbReference type="InterPro" id="IPR036188">
    <property type="entry name" value="FAD/NAD-bd_sf"/>
</dbReference>
<dbReference type="OrthoDB" id="759125at2759"/>
<evidence type="ECO:0000256" key="1">
    <source>
        <dbReference type="ARBA" id="ARBA00023002"/>
    </source>
</evidence>
<proteinExistence type="inferred from homology"/>
<keyword evidence="2" id="KW-0503">Monooxygenase</keyword>
<dbReference type="AlphaFoldDB" id="A0A1E5V7B6"/>
<dbReference type="Pfam" id="PF01494">
    <property type="entry name" value="FAD_binding_3"/>
    <property type="match status" value="1"/>
</dbReference>
<comment type="caution">
    <text evidence="6">The sequence shown here is derived from an EMBL/GenBank/DDBJ whole genome shotgun (WGS) entry which is preliminary data.</text>
</comment>
<feature type="transmembrane region" description="Helical" evidence="4">
    <location>
        <begin position="21"/>
        <end position="42"/>
    </location>
</feature>
<dbReference type="InterPro" id="IPR002938">
    <property type="entry name" value="FAD-bd"/>
</dbReference>
<dbReference type="PANTHER" id="PTHR45934">
    <property type="entry name" value="FAD/NAD(P)-BINDING OXIDOREDUCTASE FAMILY PROTEIN"/>
    <property type="match status" value="1"/>
</dbReference>
<keyword evidence="4" id="KW-1133">Transmembrane helix</keyword>
<gene>
    <name evidence="6" type="ORF">BAE44_0017928</name>
</gene>
<dbReference type="EMBL" id="LWDX02048926">
    <property type="protein sequence ID" value="OEL21053.1"/>
    <property type="molecule type" value="Genomic_DNA"/>
</dbReference>
<evidence type="ECO:0000256" key="4">
    <source>
        <dbReference type="SAM" id="Phobius"/>
    </source>
</evidence>
<name>A0A1E5V7B6_9POAL</name>
<dbReference type="GO" id="GO:0004497">
    <property type="term" value="F:monooxygenase activity"/>
    <property type="evidence" value="ECO:0007669"/>
    <property type="project" value="UniProtKB-KW"/>
</dbReference>